<keyword evidence="2 5" id="KW-0808">Transferase</keyword>
<dbReference type="SUPFAM" id="SSF51713">
    <property type="entry name" value="tRNA-guanine transglycosylase"/>
    <property type="match status" value="1"/>
</dbReference>
<dbReference type="GO" id="GO:0008479">
    <property type="term" value="F:tRNA-guanosine(34) queuine transglycosylase activity"/>
    <property type="evidence" value="ECO:0007669"/>
    <property type="project" value="InterPro"/>
</dbReference>
<evidence type="ECO:0000256" key="1">
    <source>
        <dbReference type="ARBA" id="ARBA00022676"/>
    </source>
</evidence>
<dbReference type="Gene3D" id="3.20.20.105">
    <property type="entry name" value="Queuine tRNA-ribosyltransferase-like"/>
    <property type="match status" value="1"/>
</dbReference>
<dbReference type="InterPro" id="IPR036511">
    <property type="entry name" value="TGT-like_sf"/>
</dbReference>
<dbReference type="InterPro" id="IPR050076">
    <property type="entry name" value="ArchSynthase1/Queuine_TRR"/>
</dbReference>
<dbReference type="NCBIfam" id="TIGR00430">
    <property type="entry name" value="Q_tRNA_tgt"/>
    <property type="match status" value="1"/>
</dbReference>
<dbReference type="PANTHER" id="PTHR46499">
    <property type="entry name" value="QUEUINE TRNA-RIBOSYLTRANSFERASE"/>
    <property type="match status" value="1"/>
</dbReference>
<dbReference type="HAMAP" id="MF_00168">
    <property type="entry name" value="Q_tRNA_Tgt"/>
    <property type="match status" value="1"/>
</dbReference>
<gene>
    <name evidence="5" type="primary">tgt</name>
    <name evidence="5" type="ORF">ENT52_08380</name>
</gene>
<dbReference type="EMBL" id="DSYZ01000157">
    <property type="protein sequence ID" value="HGT83722.1"/>
    <property type="molecule type" value="Genomic_DNA"/>
</dbReference>
<comment type="caution">
    <text evidence="5">The sequence shown here is derived from an EMBL/GenBank/DDBJ whole genome shotgun (WGS) entry which is preliminary data.</text>
</comment>
<dbReference type="EC" id="2.4.2.29" evidence="5"/>
<evidence type="ECO:0000256" key="2">
    <source>
        <dbReference type="ARBA" id="ARBA00022679"/>
    </source>
</evidence>
<evidence type="ECO:0000259" key="4">
    <source>
        <dbReference type="Pfam" id="PF01702"/>
    </source>
</evidence>
<name>A0A7J3M3W9_ARCFL</name>
<evidence type="ECO:0000313" key="5">
    <source>
        <dbReference type="EMBL" id="HGT83722.1"/>
    </source>
</evidence>
<dbReference type="NCBIfam" id="TIGR00449">
    <property type="entry name" value="tgt_general"/>
    <property type="match status" value="1"/>
</dbReference>
<dbReference type="InterPro" id="IPR004803">
    <property type="entry name" value="TGT"/>
</dbReference>
<reference evidence="5" key="1">
    <citation type="journal article" date="2020" name="mSystems">
        <title>Genome- and Community-Level Interaction Insights into Carbon Utilization and Element Cycling Functions of Hydrothermarchaeota in Hydrothermal Sediment.</title>
        <authorList>
            <person name="Zhou Z."/>
            <person name="Liu Y."/>
            <person name="Xu W."/>
            <person name="Pan J."/>
            <person name="Luo Z.H."/>
            <person name="Li M."/>
        </authorList>
    </citation>
    <scope>NUCLEOTIDE SEQUENCE [LARGE SCALE GENOMIC DNA]</scope>
    <source>
        <strain evidence="5">SpSt-587</strain>
    </source>
</reference>
<keyword evidence="3" id="KW-0819">tRNA processing</keyword>
<organism evidence="5">
    <name type="scientific">Archaeoglobus fulgidus</name>
    <dbReference type="NCBI Taxonomy" id="2234"/>
    <lineage>
        <taxon>Archaea</taxon>
        <taxon>Methanobacteriati</taxon>
        <taxon>Methanobacteriota</taxon>
        <taxon>Archaeoglobi</taxon>
        <taxon>Archaeoglobales</taxon>
        <taxon>Archaeoglobaceae</taxon>
        <taxon>Archaeoglobus</taxon>
    </lineage>
</organism>
<dbReference type="GO" id="GO:0005829">
    <property type="term" value="C:cytosol"/>
    <property type="evidence" value="ECO:0007669"/>
    <property type="project" value="TreeGrafter"/>
</dbReference>
<dbReference type="InterPro" id="IPR002616">
    <property type="entry name" value="tRNA_ribo_trans-like"/>
</dbReference>
<accession>A0A7J3M3W9</accession>
<dbReference type="GO" id="GO:0008616">
    <property type="term" value="P:tRNA queuosine(34) biosynthetic process"/>
    <property type="evidence" value="ECO:0007669"/>
    <property type="project" value="TreeGrafter"/>
</dbReference>
<evidence type="ECO:0000256" key="3">
    <source>
        <dbReference type="ARBA" id="ARBA00022694"/>
    </source>
</evidence>
<sequence>MLEFKVEAEDCKARAGVAKLRGKKFRTPVFLPVATLASVRALDFRDLREMGIEIIMANTFHLHLKPGEDLIKKFGGLHKFMKFDGVIATDSGGFQVFSLGFGMEHGIGKIADNIFLERMRNVSKKGEKWIEVDDDGITFRNPLDGSIMRLTAKKSMEIQAKLGSDIVFAFDECTSPLSDKEYTAKALERTHRWILECLESYDKSQAIFGIVQGGEYRDLRTKSAKFISSLELDGYGIGGSLGKSKADMLNILDWVIPLLDENKPRHLLGIGAVEDIFNCVEKGIDMFDCVSPTRWARRGHLYVSPNAGGNVENKFRIHIKNSQFRESELPIDESCDCFVCKNYTRAYLHHLFNANELTYFRLSAYHNVYFMINLMREIRKAIEGNYFKELKREWLGY</sequence>
<dbReference type="Pfam" id="PF01702">
    <property type="entry name" value="TGT"/>
    <property type="match status" value="1"/>
</dbReference>
<dbReference type="AlphaFoldDB" id="A0A7J3M3W9"/>
<dbReference type="PANTHER" id="PTHR46499:SF1">
    <property type="entry name" value="QUEUINE TRNA-RIBOSYLTRANSFERASE"/>
    <property type="match status" value="1"/>
</dbReference>
<feature type="domain" description="tRNA-guanine(15) transglycosylase-like" evidence="4">
    <location>
        <begin position="11"/>
        <end position="395"/>
    </location>
</feature>
<proteinExistence type="inferred from homology"/>
<keyword evidence="1 5" id="KW-0328">Glycosyltransferase</keyword>
<protein>
    <submittedName>
        <fullName evidence="5">tRNA guanosine(34) transglycosylase Tgt</fullName>
        <ecNumber evidence="5">2.4.2.29</ecNumber>
    </submittedName>
</protein>